<dbReference type="Gene3D" id="1.10.510.10">
    <property type="entry name" value="Transferase(Phosphotransferase) domain 1"/>
    <property type="match status" value="1"/>
</dbReference>
<gene>
    <name evidence="2" type="ORF">M9Y10_003533</name>
</gene>
<protein>
    <recommendedName>
        <fullName evidence="1">Protein kinase domain-containing protein</fullName>
    </recommendedName>
</protein>
<feature type="domain" description="Protein kinase" evidence="1">
    <location>
        <begin position="1"/>
        <end position="189"/>
    </location>
</feature>
<dbReference type="PANTHER" id="PTHR23257">
    <property type="entry name" value="SERINE-THREONINE PROTEIN KINASE"/>
    <property type="match status" value="1"/>
</dbReference>
<sequence>MMYIQHPTIMIFVGYSPTDFNNAHNMIIIMELAQNGSLQDVIKNIMSNNGPPYYCNTTRQIILVAITYRLWNGHSIWGTKPYQAPEIFRGEDYNTKVDVYAFGILMFEVLNDSFAYPDLYSGKMIDFVFSNKIVNEKYRPEFTCPVKNSLKQLAAKCWSDNPDERPRIGEIFEMQSNSEKTNEDGENYILEDVDNAELQYYVDDITEIVDPVENY</sequence>
<dbReference type="InterPro" id="IPR011009">
    <property type="entry name" value="Kinase-like_dom_sf"/>
</dbReference>
<evidence type="ECO:0000313" key="2">
    <source>
        <dbReference type="EMBL" id="KAK8880839.1"/>
    </source>
</evidence>
<dbReference type="Pfam" id="PF00069">
    <property type="entry name" value="Pkinase"/>
    <property type="match status" value="1"/>
</dbReference>
<comment type="caution">
    <text evidence="2">The sequence shown here is derived from an EMBL/GenBank/DDBJ whole genome shotgun (WGS) entry which is preliminary data.</text>
</comment>
<dbReference type="SUPFAM" id="SSF56112">
    <property type="entry name" value="Protein kinase-like (PK-like)"/>
    <property type="match status" value="1"/>
</dbReference>
<evidence type="ECO:0000313" key="3">
    <source>
        <dbReference type="Proteomes" id="UP001470230"/>
    </source>
</evidence>
<dbReference type="InterPro" id="IPR000719">
    <property type="entry name" value="Prot_kinase_dom"/>
</dbReference>
<accession>A0ABR2JQ85</accession>
<name>A0ABR2JQ85_9EUKA</name>
<dbReference type="PROSITE" id="PS50011">
    <property type="entry name" value="PROTEIN_KINASE_DOM"/>
    <property type="match status" value="1"/>
</dbReference>
<proteinExistence type="predicted"/>
<dbReference type="Proteomes" id="UP001470230">
    <property type="component" value="Unassembled WGS sequence"/>
</dbReference>
<reference evidence="2 3" key="1">
    <citation type="submission" date="2024-04" db="EMBL/GenBank/DDBJ databases">
        <title>Tritrichomonas musculus Genome.</title>
        <authorList>
            <person name="Alves-Ferreira E."/>
            <person name="Grigg M."/>
            <person name="Lorenzi H."/>
            <person name="Galac M."/>
        </authorList>
    </citation>
    <scope>NUCLEOTIDE SEQUENCE [LARGE SCALE GENOMIC DNA]</scope>
    <source>
        <strain evidence="2 3">EAF2021</strain>
    </source>
</reference>
<dbReference type="InterPro" id="IPR050167">
    <property type="entry name" value="Ser_Thr_protein_kinase"/>
</dbReference>
<organism evidence="2 3">
    <name type="scientific">Tritrichomonas musculus</name>
    <dbReference type="NCBI Taxonomy" id="1915356"/>
    <lineage>
        <taxon>Eukaryota</taxon>
        <taxon>Metamonada</taxon>
        <taxon>Parabasalia</taxon>
        <taxon>Tritrichomonadida</taxon>
        <taxon>Tritrichomonadidae</taxon>
        <taxon>Tritrichomonas</taxon>
    </lineage>
</organism>
<keyword evidence="3" id="KW-1185">Reference proteome</keyword>
<evidence type="ECO:0000259" key="1">
    <source>
        <dbReference type="PROSITE" id="PS50011"/>
    </source>
</evidence>
<dbReference type="EMBL" id="JAPFFF010000010">
    <property type="protein sequence ID" value="KAK8880839.1"/>
    <property type="molecule type" value="Genomic_DNA"/>
</dbReference>